<dbReference type="Gene3D" id="2.30.30.40">
    <property type="entry name" value="SH3 Domains"/>
    <property type="match status" value="1"/>
</dbReference>
<evidence type="ECO:0000313" key="3">
    <source>
        <dbReference type="EMBL" id="QNM02810.1"/>
    </source>
</evidence>
<gene>
    <name evidence="3" type="ORF">H9Q77_01150</name>
</gene>
<sequence>MLKKVGLSLLAFILCFSVMGSTQVFAAEAEVVEDENHNYVVGYIVAPVAYSEDGTVTADGVNLRKEPNTSSTILEKMYWGEQVIIDLDNSTMTFYAIKRVKTGTRGYASKDYIQINQYVR</sequence>
<proteinExistence type="predicted"/>
<dbReference type="Pfam" id="PF08239">
    <property type="entry name" value="SH3_3"/>
    <property type="match status" value="1"/>
</dbReference>
<accession>A0A7G9FW78</accession>
<organism evidence="3 4">
    <name type="scientific">Simiaoa sunii</name>
    <dbReference type="NCBI Taxonomy" id="2763672"/>
    <lineage>
        <taxon>Bacteria</taxon>
        <taxon>Bacillati</taxon>
        <taxon>Bacillota</taxon>
        <taxon>Clostridia</taxon>
        <taxon>Lachnospirales</taxon>
        <taxon>Lachnospiraceae</taxon>
        <taxon>Simiaoa</taxon>
    </lineage>
</organism>
<feature type="signal peptide" evidence="1">
    <location>
        <begin position="1"/>
        <end position="26"/>
    </location>
</feature>
<name>A0A7G9FW78_9FIRM</name>
<dbReference type="AlphaFoldDB" id="A0A7G9FW78"/>
<reference evidence="3 4" key="1">
    <citation type="submission" date="2020-08" db="EMBL/GenBank/DDBJ databases">
        <authorList>
            <person name="Liu C."/>
            <person name="Sun Q."/>
        </authorList>
    </citation>
    <scope>NUCLEOTIDE SEQUENCE [LARGE SCALE GENOMIC DNA]</scope>
    <source>
        <strain evidence="3 4">NSJ-8</strain>
    </source>
</reference>
<dbReference type="RefSeq" id="WP_148448580.1">
    <property type="nucleotide sequence ID" value="NZ_CP060633.1"/>
</dbReference>
<dbReference type="Proteomes" id="UP000515981">
    <property type="component" value="Chromosome"/>
</dbReference>
<protein>
    <submittedName>
        <fullName evidence="3">SH3 domain-containing protein</fullName>
    </submittedName>
</protein>
<dbReference type="InterPro" id="IPR003646">
    <property type="entry name" value="SH3-like_bac-type"/>
</dbReference>
<evidence type="ECO:0000313" key="4">
    <source>
        <dbReference type="Proteomes" id="UP000515981"/>
    </source>
</evidence>
<dbReference type="KEGG" id="ssun:H9Q77_01150"/>
<feature type="domain" description="SH3b" evidence="2">
    <location>
        <begin position="59"/>
        <end position="114"/>
    </location>
</feature>
<dbReference type="EMBL" id="CP060633">
    <property type="protein sequence ID" value="QNM02810.1"/>
    <property type="molecule type" value="Genomic_DNA"/>
</dbReference>
<keyword evidence="4" id="KW-1185">Reference proteome</keyword>
<keyword evidence="1" id="KW-0732">Signal</keyword>
<evidence type="ECO:0000256" key="1">
    <source>
        <dbReference type="SAM" id="SignalP"/>
    </source>
</evidence>
<evidence type="ECO:0000259" key="2">
    <source>
        <dbReference type="Pfam" id="PF08239"/>
    </source>
</evidence>
<feature type="chain" id="PRO_5028848141" evidence="1">
    <location>
        <begin position="27"/>
        <end position="120"/>
    </location>
</feature>